<dbReference type="HOGENOM" id="CLU_1434535_0_0_1"/>
<evidence type="ECO:0000313" key="2">
    <source>
        <dbReference type="Proteomes" id="UP000027222"/>
    </source>
</evidence>
<reference evidence="2" key="1">
    <citation type="journal article" date="2014" name="Proc. Natl. Acad. Sci. U.S.A.">
        <title>Extensive sampling of basidiomycete genomes demonstrates inadequacy of the white-rot/brown-rot paradigm for wood decay fungi.</title>
        <authorList>
            <person name="Riley R."/>
            <person name="Salamov A.A."/>
            <person name="Brown D.W."/>
            <person name="Nagy L.G."/>
            <person name="Floudas D."/>
            <person name="Held B.W."/>
            <person name="Levasseur A."/>
            <person name="Lombard V."/>
            <person name="Morin E."/>
            <person name="Otillar R."/>
            <person name="Lindquist E.A."/>
            <person name="Sun H."/>
            <person name="LaButti K.M."/>
            <person name="Schmutz J."/>
            <person name="Jabbour D."/>
            <person name="Luo H."/>
            <person name="Baker S.E."/>
            <person name="Pisabarro A.G."/>
            <person name="Walton J.D."/>
            <person name="Blanchette R.A."/>
            <person name="Henrissat B."/>
            <person name="Martin F."/>
            <person name="Cullen D."/>
            <person name="Hibbett D.S."/>
            <person name="Grigoriev I.V."/>
        </authorList>
    </citation>
    <scope>NUCLEOTIDE SEQUENCE [LARGE SCALE GENOMIC DNA]</scope>
    <source>
        <strain evidence="2">CBS 339.88</strain>
    </source>
</reference>
<evidence type="ECO:0000313" key="1">
    <source>
        <dbReference type="EMBL" id="KDR83010.1"/>
    </source>
</evidence>
<organism evidence="1 2">
    <name type="scientific">Galerina marginata (strain CBS 339.88)</name>
    <dbReference type="NCBI Taxonomy" id="685588"/>
    <lineage>
        <taxon>Eukaryota</taxon>
        <taxon>Fungi</taxon>
        <taxon>Dikarya</taxon>
        <taxon>Basidiomycota</taxon>
        <taxon>Agaricomycotina</taxon>
        <taxon>Agaricomycetes</taxon>
        <taxon>Agaricomycetidae</taxon>
        <taxon>Agaricales</taxon>
        <taxon>Agaricineae</taxon>
        <taxon>Strophariaceae</taxon>
        <taxon>Galerina</taxon>
    </lineage>
</organism>
<dbReference type="Proteomes" id="UP000027222">
    <property type="component" value="Unassembled WGS sequence"/>
</dbReference>
<accession>A0A067TII3</accession>
<name>A0A067TII3_GALM3</name>
<protein>
    <submittedName>
        <fullName evidence="1">Uncharacterized protein</fullName>
    </submittedName>
</protein>
<keyword evidence="2" id="KW-1185">Reference proteome</keyword>
<dbReference type="EMBL" id="KL142369">
    <property type="protein sequence ID" value="KDR83010.1"/>
    <property type="molecule type" value="Genomic_DNA"/>
</dbReference>
<proteinExistence type="predicted"/>
<gene>
    <name evidence="1" type="ORF">GALMADRAFT_863564</name>
</gene>
<sequence>MVASSNIYGVSDVDAGSSPMWRDLAQVSKWRTSQIGAPAVTWRKTQGVVARWAGQHWNVNKVHSGVVFATYLVHSHPLNLNILRSKRKWQRMEQQRVEQHPNPRQFHPRWWAWCGCSGQVDDVGRRQPNSLRLRRQMRGCVSQVQVGGGAARGWSSIQIHVNFTQGGGRGVVAPAKLTMWGGVNQIHCG</sequence>
<dbReference type="AlphaFoldDB" id="A0A067TII3"/>